<feature type="transmembrane region" description="Helical" evidence="1">
    <location>
        <begin position="65"/>
        <end position="85"/>
    </location>
</feature>
<keyword evidence="3" id="KW-1185">Reference proteome</keyword>
<dbReference type="Proteomes" id="UP000325945">
    <property type="component" value="Unassembled WGS sequence"/>
</dbReference>
<keyword evidence="1" id="KW-0812">Transmembrane</keyword>
<proteinExistence type="predicted"/>
<keyword evidence="1" id="KW-1133">Transmembrane helix</keyword>
<reference evidence="3" key="1">
    <citation type="submission" date="2019-04" db="EMBL/GenBank/DDBJ databases">
        <title>Friends and foes A comparative genomics studyof 23 Aspergillus species from section Flavi.</title>
        <authorList>
            <consortium name="DOE Joint Genome Institute"/>
            <person name="Kjaerbolling I."/>
            <person name="Vesth T."/>
            <person name="Frisvad J.C."/>
            <person name="Nybo J.L."/>
            <person name="Theobald S."/>
            <person name="Kildgaard S."/>
            <person name="Isbrandt T."/>
            <person name="Kuo A."/>
            <person name="Sato A."/>
            <person name="Lyhne E.K."/>
            <person name="Kogle M.E."/>
            <person name="Wiebenga A."/>
            <person name="Kun R.S."/>
            <person name="Lubbers R.J."/>
            <person name="Makela M.R."/>
            <person name="Barry K."/>
            <person name="Chovatia M."/>
            <person name="Clum A."/>
            <person name="Daum C."/>
            <person name="Haridas S."/>
            <person name="He G."/>
            <person name="LaButti K."/>
            <person name="Lipzen A."/>
            <person name="Mondo S."/>
            <person name="Riley R."/>
            <person name="Salamov A."/>
            <person name="Simmons B.A."/>
            <person name="Magnuson J.K."/>
            <person name="Henrissat B."/>
            <person name="Mortensen U.H."/>
            <person name="Larsen T.O."/>
            <person name="Devries R.P."/>
            <person name="Grigoriev I.V."/>
            <person name="Machida M."/>
            <person name="Baker S.E."/>
            <person name="Andersen M.R."/>
        </authorList>
    </citation>
    <scope>NUCLEOTIDE SEQUENCE [LARGE SCALE GENOMIC DNA]</scope>
    <source>
        <strain evidence="3">CBS 130017</strain>
    </source>
</reference>
<gene>
    <name evidence="2" type="ORF">BDV39DRAFT_178880</name>
</gene>
<sequence>MYVRRRSSIHAGRKPTMKIGEPVPLLKRAIIVIFRSGRWCRCSYDFVNPLKSDFHKVGVYRSPRWNIRLFLGGLFVFYPGASVLWGQTA</sequence>
<keyword evidence="1" id="KW-0472">Membrane</keyword>
<name>A0A5N6WX21_9EURO</name>
<accession>A0A5N6WX21</accession>
<evidence type="ECO:0000313" key="2">
    <source>
        <dbReference type="EMBL" id="KAE8325293.1"/>
    </source>
</evidence>
<organism evidence="2 3">
    <name type="scientific">Aspergillus sergii</name>
    <dbReference type="NCBI Taxonomy" id="1034303"/>
    <lineage>
        <taxon>Eukaryota</taxon>
        <taxon>Fungi</taxon>
        <taxon>Dikarya</taxon>
        <taxon>Ascomycota</taxon>
        <taxon>Pezizomycotina</taxon>
        <taxon>Eurotiomycetes</taxon>
        <taxon>Eurotiomycetidae</taxon>
        <taxon>Eurotiales</taxon>
        <taxon>Aspergillaceae</taxon>
        <taxon>Aspergillus</taxon>
        <taxon>Aspergillus subgen. Circumdati</taxon>
    </lineage>
</organism>
<evidence type="ECO:0000256" key="1">
    <source>
        <dbReference type="SAM" id="Phobius"/>
    </source>
</evidence>
<evidence type="ECO:0000313" key="3">
    <source>
        <dbReference type="Proteomes" id="UP000325945"/>
    </source>
</evidence>
<protein>
    <submittedName>
        <fullName evidence="2">Uncharacterized protein</fullName>
    </submittedName>
</protein>
<dbReference type="AlphaFoldDB" id="A0A5N6WX21"/>
<dbReference type="EMBL" id="ML741809">
    <property type="protein sequence ID" value="KAE8325293.1"/>
    <property type="molecule type" value="Genomic_DNA"/>
</dbReference>